<dbReference type="GO" id="GO:0007165">
    <property type="term" value="P:signal transduction"/>
    <property type="evidence" value="ECO:0007669"/>
    <property type="project" value="InterPro"/>
</dbReference>
<reference evidence="3" key="1">
    <citation type="submission" date="2019-07" db="EMBL/GenBank/DDBJ databases">
        <authorList>
            <person name="Dittberner H."/>
        </authorList>
    </citation>
    <scope>NUCLEOTIDE SEQUENCE [LARGE SCALE GENOMIC DNA]</scope>
</reference>
<organism evidence="3 4">
    <name type="scientific">Arabis nemorensis</name>
    <dbReference type="NCBI Taxonomy" id="586526"/>
    <lineage>
        <taxon>Eukaryota</taxon>
        <taxon>Viridiplantae</taxon>
        <taxon>Streptophyta</taxon>
        <taxon>Embryophyta</taxon>
        <taxon>Tracheophyta</taxon>
        <taxon>Spermatophyta</taxon>
        <taxon>Magnoliopsida</taxon>
        <taxon>eudicotyledons</taxon>
        <taxon>Gunneridae</taxon>
        <taxon>Pentapetalae</taxon>
        <taxon>rosids</taxon>
        <taxon>malvids</taxon>
        <taxon>Brassicales</taxon>
        <taxon>Brassicaceae</taxon>
        <taxon>Arabideae</taxon>
        <taxon>Arabis</taxon>
    </lineage>
</organism>
<dbReference type="EMBL" id="CABITT030000007">
    <property type="protein sequence ID" value="VVB11419.1"/>
    <property type="molecule type" value="Genomic_DNA"/>
</dbReference>
<dbReference type="Gene3D" id="2.40.50.140">
    <property type="entry name" value="Nucleic acid-binding proteins"/>
    <property type="match status" value="1"/>
</dbReference>
<dbReference type="InterPro" id="IPR008936">
    <property type="entry name" value="Rho_GTPase_activation_prot"/>
</dbReference>
<dbReference type="AlphaFoldDB" id="A0A565CCU0"/>
<dbReference type="Gene3D" id="1.10.555.10">
    <property type="entry name" value="Rho GTPase activation protein"/>
    <property type="match status" value="1"/>
</dbReference>
<sequence>MQSHNKQLEVSKSIDHQLQNQTNSRVNALTKGSTSTTTHNAKPGVNPHYAKSKEATISEILKQGYNNIQHSKKSSSYQPSHLKYRLVLHVADSSSTVIKVLLFDGIARQLLNASAADLAEENVEKPEGTLPNALKKLIDQKMLFKIVVGLDNLKSSYAPYKVEKFCDQSKMVDKFETVTGFIDIDGDGEVVPVKSRKRTLSERGAPTDPTDVSEFAHLADKTPKAVSGFCCRFTRHEFMNSVLIFLNLVVGSLSIRHVVQEYLITAAVTTGTLVRKGMTETKEKVSVGKTKVEEVFSRPIASFEKNAAKKTAQKSKTLLTDIERWQKKLSNVNYNTLEFITALLLRVSQKYLLNKMDSHNLDMEMAMMIMWREDKRPESYREYWRRPSMSPKKSNDCF</sequence>
<evidence type="ECO:0000259" key="2">
    <source>
        <dbReference type="Pfam" id="PF00620"/>
    </source>
</evidence>
<accession>A0A565CCU0</accession>
<dbReference type="Pfam" id="PF00620">
    <property type="entry name" value="RhoGAP"/>
    <property type="match status" value="1"/>
</dbReference>
<dbReference type="PANTHER" id="PTHR47367:SF1">
    <property type="entry name" value="OS07G0486500 PROTEIN"/>
    <property type="match status" value="1"/>
</dbReference>
<gene>
    <name evidence="3" type="ORF">ANE_LOCUS21863</name>
</gene>
<evidence type="ECO:0000256" key="1">
    <source>
        <dbReference type="SAM" id="MobiDB-lite"/>
    </source>
</evidence>
<dbReference type="Proteomes" id="UP000489600">
    <property type="component" value="Unassembled WGS sequence"/>
</dbReference>
<dbReference type="OrthoDB" id="19923at2759"/>
<keyword evidence="4" id="KW-1185">Reference proteome</keyword>
<dbReference type="InterPro" id="IPR012340">
    <property type="entry name" value="NA-bd_OB-fold"/>
</dbReference>
<proteinExistence type="predicted"/>
<dbReference type="SUPFAM" id="SSF50249">
    <property type="entry name" value="Nucleic acid-binding proteins"/>
    <property type="match status" value="1"/>
</dbReference>
<evidence type="ECO:0000313" key="3">
    <source>
        <dbReference type="EMBL" id="VVB11419.1"/>
    </source>
</evidence>
<feature type="compositionally biased region" description="Basic and acidic residues" evidence="1">
    <location>
        <begin position="1"/>
        <end position="15"/>
    </location>
</feature>
<dbReference type="InterPro" id="IPR000198">
    <property type="entry name" value="RhoGAP_dom"/>
</dbReference>
<dbReference type="SUPFAM" id="SSF48350">
    <property type="entry name" value="GTPase activation domain, GAP"/>
    <property type="match status" value="1"/>
</dbReference>
<protein>
    <recommendedName>
        <fullName evidence="2">Rho-GAP domain-containing protein</fullName>
    </recommendedName>
</protein>
<feature type="compositionally biased region" description="Polar residues" evidence="1">
    <location>
        <begin position="16"/>
        <end position="40"/>
    </location>
</feature>
<name>A0A565CCU0_9BRAS</name>
<comment type="caution">
    <text evidence="3">The sequence shown here is derived from an EMBL/GenBank/DDBJ whole genome shotgun (WGS) entry which is preliminary data.</text>
</comment>
<feature type="region of interest" description="Disordered" evidence="1">
    <location>
        <begin position="1"/>
        <end position="49"/>
    </location>
</feature>
<feature type="domain" description="Rho-GAP" evidence="2">
    <location>
        <begin position="313"/>
        <end position="373"/>
    </location>
</feature>
<evidence type="ECO:0000313" key="4">
    <source>
        <dbReference type="Proteomes" id="UP000489600"/>
    </source>
</evidence>
<dbReference type="PANTHER" id="PTHR47367">
    <property type="entry name" value="AUXIN-REGULATED PROTEIN-LIKE"/>
    <property type="match status" value="1"/>
</dbReference>